<dbReference type="GO" id="GO:0030488">
    <property type="term" value="P:tRNA methylation"/>
    <property type="evidence" value="ECO:0007669"/>
    <property type="project" value="TreeGrafter"/>
</dbReference>
<feature type="compositionally biased region" description="Basic and acidic residues" evidence="1">
    <location>
        <begin position="458"/>
        <end position="469"/>
    </location>
</feature>
<dbReference type="PANTHER" id="PTHR42714">
    <property type="entry name" value="TRNA MODIFICATION GTPASE GTPBP3"/>
    <property type="match status" value="1"/>
</dbReference>
<dbReference type="Pfam" id="PF01926">
    <property type="entry name" value="MMR_HSR1"/>
    <property type="match status" value="1"/>
</dbReference>
<dbReference type="Proteomes" id="UP000092154">
    <property type="component" value="Unassembled WGS sequence"/>
</dbReference>
<sequence>MLALNSAYVLVLEVINGSNFVVPSHRMPAGLYGSVSTAYGQWNTAIGTVMADSSVPWNESLVIQGRPLKFPQWLMPIFPSTSKAVHLEIRASFETIMFGRGELVGIVETTLEELLMHGKQFEVPLSAVKTRAPSLLLRAQRIKLPGPHAACGIQHSEVDVTTDAAHEAYALYRQSNHRNDLDIALERFQTVLDQCPPGHPHRAAALSNISHAILYGFTKGVGTDIDYVIFLFRSALELRPPGNPDHLLSIFDLCKALHQRHLHLQKGADLREVVKLYLYLLPLCAEGSYLQLCVIEKCNALPRNPSDESISLRRTVLDLCRKHPQHHARSLNRLAGDLYARFEPSGDIDDINEAVHLSCEALALCPSDGERSFFLSVLSYTLKLRFHHLRYADDIHECISLNREALVLRPVGHPAREKTFNNLAKALKARYDQYGDITDLEEAMRLSRAAHDLRSGISGEHVDLRRDQSTPEYEDGQRQPLIEAPTSDHQIQRRARNVVIFGPSGSGKSSVINAIAQRHIAEVSNDATGCTSHCQGHKIELYGESFVLFDTVGLGEGTAGTVPAAKAEKDLKSLLRELTSPKSDGLDLLVYCVGSGKDSGRISGLVRNYRLVYSTICQKKVPIVVVVTGLERYEPDMESWWSANEKQFTDSGMHFRGHACVATLDGDSDILESRSSLHITESCKSLRKLILNNSRVGA</sequence>
<dbReference type="SUPFAM" id="SSF52540">
    <property type="entry name" value="P-loop containing nucleoside triphosphate hydrolases"/>
    <property type="match status" value="1"/>
</dbReference>
<feature type="domain" description="G" evidence="2">
    <location>
        <begin position="497"/>
        <end position="594"/>
    </location>
</feature>
<protein>
    <recommendedName>
        <fullName evidence="2">G domain-containing protein</fullName>
    </recommendedName>
</protein>
<dbReference type="InterPro" id="IPR011990">
    <property type="entry name" value="TPR-like_helical_dom_sf"/>
</dbReference>
<dbReference type="PANTHER" id="PTHR42714:SF2">
    <property type="entry name" value="TRNA MODIFICATION GTPASE GTPBP3, MITOCHONDRIAL"/>
    <property type="match status" value="1"/>
</dbReference>
<dbReference type="InterPro" id="IPR006073">
    <property type="entry name" value="GTP-bd"/>
</dbReference>
<proteinExistence type="predicted"/>
<evidence type="ECO:0000259" key="2">
    <source>
        <dbReference type="Pfam" id="PF01926"/>
    </source>
</evidence>
<dbReference type="EMBL" id="KV449057">
    <property type="protein sequence ID" value="OAX32286.1"/>
    <property type="molecule type" value="Genomic_DNA"/>
</dbReference>
<evidence type="ECO:0000313" key="4">
    <source>
        <dbReference type="Proteomes" id="UP000092154"/>
    </source>
</evidence>
<accession>A0A1B7MI57</accession>
<gene>
    <name evidence="3" type="ORF">K503DRAFT_727157</name>
</gene>
<evidence type="ECO:0000313" key="3">
    <source>
        <dbReference type="EMBL" id="OAX32286.1"/>
    </source>
</evidence>
<dbReference type="GO" id="GO:0002098">
    <property type="term" value="P:tRNA wobble uridine modification"/>
    <property type="evidence" value="ECO:0007669"/>
    <property type="project" value="TreeGrafter"/>
</dbReference>
<dbReference type="OrthoDB" id="3598281at2759"/>
<dbReference type="CDD" id="cd00882">
    <property type="entry name" value="Ras_like_GTPase"/>
    <property type="match status" value="1"/>
</dbReference>
<reference evidence="3 4" key="1">
    <citation type="submission" date="2016-06" db="EMBL/GenBank/DDBJ databases">
        <title>Comparative genomics of the ectomycorrhizal sister species Rhizopogon vinicolor and Rhizopogon vesiculosus (Basidiomycota: Boletales) reveals a divergence of the mating type B locus.</title>
        <authorList>
            <consortium name="DOE Joint Genome Institute"/>
            <person name="Mujic A.B."/>
            <person name="Kuo A."/>
            <person name="Tritt A."/>
            <person name="Lipzen A."/>
            <person name="Chen C."/>
            <person name="Johnson J."/>
            <person name="Sharma A."/>
            <person name="Barry K."/>
            <person name="Grigoriev I.V."/>
            <person name="Spatafora J.W."/>
        </authorList>
    </citation>
    <scope>NUCLEOTIDE SEQUENCE [LARGE SCALE GENOMIC DNA]</scope>
    <source>
        <strain evidence="3 4">AM-OR11-026</strain>
    </source>
</reference>
<keyword evidence="4" id="KW-1185">Reference proteome</keyword>
<dbReference type="GO" id="GO:0005737">
    <property type="term" value="C:cytoplasm"/>
    <property type="evidence" value="ECO:0007669"/>
    <property type="project" value="TreeGrafter"/>
</dbReference>
<evidence type="ECO:0000256" key="1">
    <source>
        <dbReference type="SAM" id="MobiDB-lite"/>
    </source>
</evidence>
<dbReference type="InParanoid" id="A0A1B7MI57"/>
<organism evidence="3 4">
    <name type="scientific">Rhizopogon vinicolor AM-OR11-026</name>
    <dbReference type="NCBI Taxonomy" id="1314800"/>
    <lineage>
        <taxon>Eukaryota</taxon>
        <taxon>Fungi</taxon>
        <taxon>Dikarya</taxon>
        <taxon>Basidiomycota</taxon>
        <taxon>Agaricomycotina</taxon>
        <taxon>Agaricomycetes</taxon>
        <taxon>Agaricomycetidae</taxon>
        <taxon>Boletales</taxon>
        <taxon>Suillineae</taxon>
        <taxon>Rhizopogonaceae</taxon>
        <taxon>Rhizopogon</taxon>
    </lineage>
</organism>
<dbReference type="AlphaFoldDB" id="A0A1B7MI57"/>
<dbReference type="GO" id="GO:0005525">
    <property type="term" value="F:GTP binding"/>
    <property type="evidence" value="ECO:0007669"/>
    <property type="project" value="InterPro"/>
</dbReference>
<feature type="region of interest" description="Disordered" evidence="1">
    <location>
        <begin position="458"/>
        <end position="490"/>
    </location>
</feature>
<dbReference type="Gene3D" id="3.40.50.300">
    <property type="entry name" value="P-loop containing nucleotide triphosphate hydrolases"/>
    <property type="match status" value="1"/>
</dbReference>
<dbReference type="Gene3D" id="1.25.40.10">
    <property type="entry name" value="Tetratricopeptide repeat domain"/>
    <property type="match status" value="1"/>
</dbReference>
<name>A0A1B7MI57_9AGAM</name>
<dbReference type="InterPro" id="IPR027417">
    <property type="entry name" value="P-loop_NTPase"/>
</dbReference>